<reference evidence="2" key="2">
    <citation type="submission" date="2024-02" db="EMBL/GenBank/DDBJ databases">
        <title>The Genome Sequence of Enterococcus diestrammenae JM9A.</title>
        <authorList>
            <person name="Earl A."/>
            <person name="Manson A."/>
            <person name="Gilmore M."/>
            <person name="Sanders J."/>
            <person name="Shea T."/>
            <person name="Howe W."/>
            <person name="Livny J."/>
            <person name="Cuomo C."/>
            <person name="Neafsey D."/>
            <person name="Birren B."/>
        </authorList>
    </citation>
    <scope>NUCLEOTIDE SEQUENCE</scope>
    <source>
        <strain evidence="2">JM9A</strain>
    </source>
</reference>
<dbReference type="CDD" id="cd03801">
    <property type="entry name" value="GT4_PimA-like"/>
    <property type="match status" value="1"/>
</dbReference>
<reference evidence="2" key="1">
    <citation type="submission" date="2016-06" db="EMBL/GenBank/DDBJ databases">
        <authorList>
            <person name="Van Tyne D."/>
        </authorList>
    </citation>
    <scope>NUCLEOTIDE SEQUENCE</scope>
    <source>
        <strain evidence="2">JM9A</strain>
    </source>
</reference>
<evidence type="ECO:0000313" key="2">
    <source>
        <dbReference type="EMBL" id="MEO1781394.1"/>
    </source>
</evidence>
<organism evidence="2 3">
    <name type="scientific">Enterococcus diestrammenae</name>
    <dbReference type="NCBI Taxonomy" id="1155073"/>
    <lineage>
        <taxon>Bacteria</taxon>
        <taxon>Bacillati</taxon>
        <taxon>Bacillota</taxon>
        <taxon>Bacilli</taxon>
        <taxon>Lactobacillales</taxon>
        <taxon>Enterococcaceae</taxon>
        <taxon>Enterococcus</taxon>
    </lineage>
</organism>
<dbReference type="PANTHER" id="PTHR45947">
    <property type="entry name" value="SULFOQUINOVOSYL TRANSFERASE SQD2"/>
    <property type="match status" value="1"/>
</dbReference>
<evidence type="ECO:0000313" key="3">
    <source>
        <dbReference type="Proteomes" id="UP001429357"/>
    </source>
</evidence>
<proteinExistence type="predicted"/>
<comment type="caution">
    <text evidence="2">The sequence shown here is derived from an EMBL/GenBank/DDBJ whole genome shotgun (WGS) entry which is preliminary data.</text>
</comment>
<accession>A0ABV0F002</accession>
<dbReference type="Proteomes" id="UP001429357">
    <property type="component" value="Unassembled WGS sequence"/>
</dbReference>
<dbReference type="PANTHER" id="PTHR45947:SF3">
    <property type="entry name" value="SULFOQUINOVOSYL TRANSFERASE SQD2"/>
    <property type="match status" value="1"/>
</dbReference>
<dbReference type="EMBL" id="MAEI02000001">
    <property type="protein sequence ID" value="MEO1781394.1"/>
    <property type="molecule type" value="Genomic_DNA"/>
</dbReference>
<dbReference type="RefSeq" id="WP_161869966.1">
    <property type="nucleotide sequence ID" value="NZ_MAEI02000001.1"/>
</dbReference>
<feature type="domain" description="Glycosyl transferase family 1" evidence="1">
    <location>
        <begin position="243"/>
        <end position="391"/>
    </location>
</feature>
<dbReference type="InterPro" id="IPR050194">
    <property type="entry name" value="Glycosyltransferase_grp1"/>
</dbReference>
<sequence length="423" mass="48586">MSRIVVAHAGKQHSFKTAEYLIRGGHSVTYITTVYDKKGSVTDFIKRFLGSKNLNRANGRKSKVITDEQVLQFFEIFGLISLLLMRIDKTRFFYTRWNKLLFYLFSRKVAMYCKKNNVDILIMYDGQAAETFKRLQETNVKVILDMSAASLPYMKKIYEKDIIINPKFSDNLKKYTDFIFDESNQKKARQEIELSTSILVPSKFSLKSLTEFITDPTKIKICPYGFEKVDSTILNRNESGRKDCLNIVFTGTVNQRKGISYLLEAVDELREKYPEKTIRLTLIGKYDEHDPILIPYTKTNNFVGMISHDSLLTELVKNDLFVFPSLSDSFAFSVIEALSVGLPVICSNNTGASDFISNGENGHIFETQNKNHLMEILELYLINNEKLEELKVKTKMSIESLSNTWDAYGANLLEIVNEVEQLK</sequence>
<protein>
    <recommendedName>
        <fullName evidence="1">Glycosyl transferase family 1 domain-containing protein</fullName>
    </recommendedName>
</protein>
<dbReference type="InterPro" id="IPR001296">
    <property type="entry name" value="Glyco_trans_1"/>
</dbReference>
<dbReference type="SUPFAM" id="SSF53756">
    <property type="entry name" value="UDP-Glycosyltransferase/glycogen phosphorylase"/>
    <property type="match status" value="1"/>
</dbReference>
<name>A0ABV0F002_9ENTE</name>
<keyword evidence="3" id="KW-1185">Reference proteome</keyword>
<dbReference type="Gene3D" id="3.40.50.2000">
    <property type="entry name" value="Glycogen Phosphorylase B"/>
    <property type="match status" value="2"/>
</dbReference>
<gene>
    <name evidence="2" type="ORF">BAU18_000973</name>
</gene>
<evidence type="ECO:0000259" key="1">
    <source>
        <dbReference type="Pfam" id="PF00534"/>
    </source>
</evidence>
<dbReference type="Pfam" id="PF00534">
    <property type="entry name" value="Glycos_transf_1"/>
    <property type="match status" value="1"/>
</dbReference>